<feature type="compositionally biased region" description="Basic and acidic residues" evidence="1">
    <location>
        <begin position="1"/>
        <end position="12"/>
    </location>
</feature>
<name>A0ABM1I316_POLDO</name>
<keyword evidence="2" id="KW-1185">Reference proteome</keyword>
<sequence length="135" mass="15334">MSLKRIFPERGSYKVSSPNNSTQMAEIKRTEHEEPSEVQYETTMATTSLMPSSSLPTLSSTPMQQNQNIGYDVIDTAPTNASTTFQNSHWENQRSYKKVEFDIDSGSQLSKDNKCDKCLINCLYYTHECCDCIIL</sequence>
<feature type="compositionally biased region" description="Basic and acidic residues" evidence="1">
    <location>
        <begin position="26"/>
        <end position="35"/>
    </location>
</feature>
<evidence type="ECO:0000313" key="2">
    <source>
        <dbReference type="Proteomes" id="UP000694924"/>
    </source>
</evidence>
<reference evidence="3" key="1">
    <citation type="submission" date="2025-08" db="UniProtKB">
        <authorList>
            <consortium name="RefSeq"/>
        </authorList>
    </citation>
    <scope>IDENTIFICATION</scope>
    <source>
        <tissue evidence="3">Whole body</tissue>
    </source>
</reference>
<gene>
    <name evidence="3" type="primary">LOC107065429</name>
</gene>
<proteinExistence type="predicted"/>
<dbReference type="Proteomes" id="UP000694924">
    <property type="component" value="Unplaced"/>
</dbReference>
<dbReference type="RefSeq" id="XP_015174603.1">
    <property type="nucleotide sequence ID" value="XM_015319117.1"/>
</dbReference>
<dbReference type="GeneID" id="107065429"/>
<protein>
    <submittedName>
        <fullName evidence="3">Uncharacterized protein LOC107065429</fullName>
    </submittedName>
</protein>
<evidence type="ECO:0000256" key="1">
    <source>
        <dbReference type="SAM" id="MobiDB-lite"/>
    </source>
</evidence>
<feature type="region of interest" description="Disordered" evidence="1">
    <location>
        <begin position="1"/>
        <end position="37"/>
    </location>
</feature>
<organism evidence="2 3">
    <name type="scientific">Polistes dominula</name>
    <name type="common">European paper wasp</name>
    <name type="synonym">Vespa dominula</name>
    <dbReference type="NCBI Taxonomy" id="743375"/>
    <lineage>
        <taxon>Eukaryota</taxon>
        <taxon>Metazoa</taxon>
        <taxon>Ecdysozoa</taxon>
        <taxon>Arthropoda</taxon>
        <taxon>Hexapoda</taxon>
        <taxon>Insecta</taxon>
        <taxon>Pterygota</taxon>
        <taxon>Neoptera</taxon>
        <taxon>Endopterygota</taxon>
        <taxon>Hymenoptera</taxon>
        <taxon>Apocrita</taxon>
        <taxon>Aculeata</taxon>
        <taxon>Vespoidea</taxon>
        <taxon>Vespidae</taxon>
        <taxon>Polistinae</taxon>
        <taxon>Polistini</taxon>
        <taxon>Polistes</taxon>
    </lineage>
</organism>
<accession>A0ABM1I316</accession>
<evidence type="ECO:0000313" key="3">
    <source>
        <dbReference type="RefSeq" id="XP_015174603.1"/>
    </source>
</evidence>
<feature type="compositionally biased region" description="Polar residues" evidence="1">
    <location>
        <begin position="14"/>
        <end position="24"/>
    </location>
</feature>